<sequence>MGKPSDHRQAQGSSPTRFRRARRRPARRGTPRYGILCDVRLPDPWTIPPTVVTDIEHRCGASRLYPPDCAALTAHWRHTLSWRDPRPERWASRRGRRRTAIDDARGGSIDPRRRWAHHRPPPNGATLRQRRNESASGETGRKNLLRRHAPTATASRWPPTWKQYVTCRRCRGAAAPENSIRLPAHRSSCSCGP</sequence>
<feature type="region of interest" description="Disordered" evidence="1">
    <location>
        <begin position="1"/>
        <end position="30"/>
    </location>
</feature>
<name>A0A3S0NEJ4_9GAMM</name>
<feature type="region of interest" description="Disordered" evidence="1">
    <location>
        <begin position="85"/>
        <end position="155"/>
    </location>
</feature>
<proteinExistence type="predicted"/>
<dbReference type="EMBL" id="RXHI01000003">
    <property type="protein sequence ID" value="RUA23113.1"/>
    <property type="molecule type" value="Genomic_DNA"/>
</dbReference>
<protein>
    <submittedName>
        <fullName evidence="2">Uncharacterized protein</fullName>
    </submittedName>
</protein>
<organism evidence="2">
    <name type="scientific">Billgrantia gudaonensis</name>
    <dbReference type="NCBI Taxonomy" id="376427"/>
    <lineage>
        <taxon>Bacteria</taxon>
        <taxon>Pseudomonadati</taxon>
        <taxon>Pseudomonadota</taxon>
        <taxon>Gammaproteobacteria</taxon>
        <taxon>Oceanospirillales</taxon>
        <taxon>Halomonadaceae</taxon>
        <taxon>Billgrantia</taxon>
    </lineage>
</organism>
<evidence type="ECO:0000256" key="1">
    <source>
        <dbReference type="SAM" id="MobiDB-lite"/>
    </source>
</evidence>
<comment type="caution">
    <text evidence="2">The sequence shown here is derived from an EMBL/GenBank/DDBJ whole genome shotgun (WGS) entry which is preliminary data.</text>
</comment>
<dbReference type="AlphaFoldDB" id="A0A3S0NEJ4"/>
<feature type="compositionally biased region" description="Basic and acidic residues" evidence="1">
    <location>
        <begin position="99"/>
        <end position="113"/>
    </location>
</feature>
<accession>A0A3S0NEJ4</accession>
<gene>
    <name evidence="2" type="ORF">DSL92_01465</name>
</gene>
<reference evidence="2" key="1">
    <citation type="submission" date="2018-12" db="EMBL/GenBank/DDBJ databases">
        <authorList>
            <person name="Jadhav K."/>
            <person name="Kushwaha B."/>
            <person name="Jadhav I."/>
        </authorList>
    </citation>
    <scope>NUCLEOTIDE SEQUENCE [LARGE SCALE GENOMIC DNA]</scope>
    <source>
        <strain evidence="2">SBS 10</strain>
    </source>
</reference>
<evidence type="ECO:0000313" key="2">
    <source>
        <dbReference type="EMBL" id="RUA23113.1"/>
    </source>
</evidence>
<feature type="compositionally biased region" description="Basic residues" evidence="1">
    <location>
        <begin position="17"/>
        <end position="30"/>
    </location>
</feature>